<sequence length="90" mass="10198">MKKDTRTAPMQKTLYLFSRFLRCADCGKAMTRSTVKGNVYYYCRTHVQRPIQSGLYETHDEALPFGTIGFVCDQATGIHCGFSFRNGSTD</sequence>
<evidence type="ECO:0000259" key="1">
    <source>
        <dbReference type="Pfam" id="PF13408"/>
    </source>
</evidence>
<dbReference type="STRING" id="297318.BK138_29915"/>
<name>A0A1R1EC76_9BACL</name>
<evidence type="ECO:0000313" key="3">
    <source>
        <dbReference type="Proteomes" id="UP000187172"/>
    </source>
</evidence>
<accession>A0A1R1EC76</accession>
<dbReference type="Pfam" id="PF13408">
    <property type="entry name" value="Zn_ribbon_recom"/>
    <property type="match status" value="1"/>
</dbReference>
<gene>
    <name evidence="2" type="ORF">BK138_29915</name>
</gene>
<comment type="caution">
    <text evidence="2">The sequence shown here is derived from an EMBL/GenBank/DDBJ whole genome shotgun (WGS) entry which is preliminary data.</text>
</comment>
<keyword evidence="3" id="KW-1185">Reference proteome</keyword>
<dbReference type="EMBL" id="MRTP01000014">
    <property type="protein sequence ID" value="OMF49420.1"/>
    <property type="molecule type" value="Genomic_DNA"/>
</dbReference>
<proteinExistence type="predicted"/>
<protein>
    <recommendedName>
        <fullName evidence="1">Recombinase zinc beta ribbon domain-containing protein</fullName>
    </recommendedName>
</protein>
<reference evidence="2 3" key="1">
    <citation type="submission" date="2016-11" db="EMBL/GenBank/DDBJ databases">
        <title>Paenibacillus species isolates.</title>
        <authorList>
            <person name="Beno S.M."/>
        </authorList>
    </citation>
    <scope>NUCLEOTIDE SEQUENCE [LARGE SCALE GENOMIC DNA]</scope>
    <source>
        <strain evidence="2 3">FSL R5-0378</strain>
    </source>
</reference>
<dbReference type="InterPro" id="IPR025827">
    <property type="entry name" value="Zn_ribbon_recom_dom"/>
</dbReference>
<organism evidence="2 3">
    <name type="scientific">Paenibacillus rhizosphaerae</name>
    <dbReference type="NCBI Taxonomy" id="297318"/>
    <lineage>
        <taxon>Bacteria</taxon>
        <taxon>Bacillati</taxon>
        <taxon>Bacillota</taxon>
        <taxon>Bacilli</taxon>
        <taxon>Bacillales</taxon>
        <taxon>Paenibacillaceae</taxon>
        <taxon>Paenibacillus</taxon>
    </lineage>
</organism>
<feature type="domain" description="Recombinase zinc beta ribbon" evidence="1">
    <location>
        <begin position="16"/>
        <end position="49"/>
    </location>
</feature>
<dbReference type="Proteomes" id="UP000187172">
    <property type="component" value="Unassembled WGS sequence"/>
</dbReference>
<evidence type="ECO:0000313" key="2">
    <source>
        <dbReference type="EMBL" id="OMF49420.1"/>
    </source>
</evidence>
<dbReference type="AlphaFoldDB" id="A0A1R1EC76"/>